<protein>
    <submittedName>
        <fullName evidence="2">Protein serine/threonine phosphatase PrpC, regulation of stationary phase</fullName>
    </submittedName>
</protein>
<proteinExistence type="predicted"/>
<reference evidence="2" key="1">
    <citation type="submission" date="2018-06" db="EMBL/GenBank/DDBJ databases">
        <authorList>
            <person name="Zhirakovskaya E."/>
        </authorList>
    </citation>
    <scope>NUCLEOTIDE SEQUENCE</scope>
</reference>
<dbReference type="SUPFAM" id="SSF81606">
    <property type="entry name" value="PP2C-like"/>
    <property type="match status" value="1"/>
</dbReference>
<evidence type="ECO:0000313" key="2">
    <source>
        <dbReference type="EMBL" id="VAX22918.1"/>
    </source>
</evidence>
<feature type="domain" description="PPM-type phosphatase" evidence="1">
    <location>
        <begin position="16"/>
        <end position="265"/>
    </location>
</feature>
<dbReference type="GO" id="GO:0004722">
    <property type="term" value="F:protein serine/threonine phosphatase activity"/>
    <property type="evidence" value="ECO:0007669"/>
    <property type="project" value="InterPro"/>
</dbReference>
<sequence length="266" mass="29115">MEPDTDSGAKGFSISAFGKTDVGKKRKNNQDSIYLSPDSRFFILADGMGGHQGGEEASRLAMERVSAVFNSPDGPRQLGETDEASLKDIPDAISRMTRAAILEADRAVVKKGEENRELEGLGSTLETLVIDEGGATIGHVGDSRVYRLRGGALEHVTEDHSVLAEELKRRKMTPEEIKDFPFKNRITRALGHLDDRKVDIHKYGLEKHDLFLMCSDGLTDVVKDEEIERILRETKGDPKGACEKLVQTALDGGGPDNISVIVVEVV</sequence>
<dbReference type="SMART" id="SM00331">
    <property type="entry name" value="PP2C_SIG"/>
    <property type="match status" value="1"/>
</dbReference>
<evidence type="ECO:0000259" key="1">
    <source>
        <dbReference type="PROSITE" id="PS51746"/>
    </source>
</evidence>
<dbReference type="PROSITE" id="PS51746">
    <property type="entry name" value="PPM_2"/>
    <property type="match status" value="1"/>
</dbReference>
<dbReference type="InterPro" id="IPR036457">
    <property type="entry name" value="PPM-type-like_dom_sf"/>
</dbReference>
<dbReference type="InterPro" id="IPR015655">
    <property type="entry name" value="PP2C"/>
</dbReference>
<name>A0A3B1CG28_9ZZZZ</name>
<dbReference type="Pfam" id="PF13672">
    <property type="entry name" value="PP2C_2"/>
    <property type="match status" value="1"/>
</dbReference>
<dbReference type="SMART" id="SM00332">
    <property type="entry name" value="PP2Cc"/>
    <property type="match status" value="1"/>
</dbReference>
<dbReference type="CDD" id="cd00143">
    <property type="entry name" value="PP2Cc"/>
    <property type="match status" value="1"/>
</dbReference>
<gene>
    <name evidence="2" type="ORF">MNBD_NITROSPINAE04-2357</name>
</gene>
<dbReference type="PANTHER" id="PTHR47992">
    <property type="entry name" value="PROTEIN PHOSPHATASE"/>
    <property type="match status" value="1"/>
</dbReference>
<organism evidence="2">
    <name type="scientific">hydrothermal vent metagenome</name>
    <dbReference type="NCBI Taxonomy" id="652676"/>
    <lineage>
        <taxon>unclassified sequences</taxon>
        <taxon>metagenomes</taxon>
        <taxon>ecological metagenomes</taxon>
    </lineage>
</organism>
<dbReference type="AlphaFoldDB" id="A0A3B1CG28"/>
<dbReference type="EMBL" id="UOGA01000233">
    <property type="protein sequence ID" value="VAX22918.1"/>
    <property type="molecule type" value="Genomic_DNA"/>
</dbReference>
<dbReference type="Gene3D" id="3.60.40.10">
    <property type="entry name" value="PPM-type phosphatase domain"/>
    <property type="match status" value="1"/>
</dbReference>
<dbReference type="InterPro" id="IPR001932">
    <property type="entry name" value="PPM-type_phosphatase-like_dom"/>
</dbReference>
<accession>A0A3B1CG28</accession>